<evidence type="ECO:0000256" key="7">
    <source>
        <dbReference type="ARBA" id="ARBA00066330"/>
    </source>
</evidence>
<comment type="cofactor">
    <cofactor evidence="9">
        <name>Mg(2+)</name>
        <dbReference type="ChEBI" id="CHEBI:18420"/>
    </cofactor>
    <text evidence="9">Binds 1 Mg(2+) ion per subunit.</text>
</comment>
<dbReference type="InterPro" id="IPR005846">
    <property type="entry name" value="A-D-PHexomutase_a/b/a-III"/>
</dbReference>
<evidence type="ECO:0000259" key="14">
    <source>
        <dbReference type="Pfam" id="PF02879"/>
    </source>
</evidence>
<keyword evidence="3 9" id="KW-0479">Metal-binding</keyword>
<feature type="binding site" evidence="9">
    <location>
        <position position="244"/>
    </location>
    <ligand>
        <name>Mg(2+)</name>
        <dbReference type="ChEBI" id="CHEBI:18420"/>
    </ligand>
</feature>
<feature type="binding site" evidence="9">
    <location>
        <position position="240"/>
    </location>
    <ligand>
        <name>Mg(2+)</name>
        <dbReference type="ChEBI" id="CHEBI:18420"/>
    </ligand>
</feature>
<feature type="active site" description="Phosphoserine intermediate" evidence="9">
    <location>
        <position position="102"/>
    </location>
</feature>
<dbReference type="FunFam" id="3.40.120.10:FF:000001">
    <property type="entry name" value="Phosphoglucosamine mutase"/>
    <property type="match status" value="1"/>
</dbReference>
<keyword evidence="2 9" id="KW-0597">Phosphoprotein</keyword>
<gene>
    <name evidence="9 16" type="primary">glmM</name>
    <name evidence="16" type="ORF">QRX50_03980</name>
</gene>
<dbReference type="GO" id="GO:0006048">
    <property type="term" value="P:UDP-N-acetylglucosamine biosynthetic process"/>
    <property type="evidence" value="ECO:0007669"/>
    <property type="project" value="TreeGrafter"/>
</dbReference>
<organism evidence="16 17">
    <name type="scientific">Amycolatopsis carbonis</name>
    <dbReference type="NCBI Taxonomy" id="715471"/>
    <lineage>
        <taxon>Bacteria</taxon>
        <taxon>Bacillati</taxon>
        <taxon>Actinomycetota</taxon>
        <taxon>Actinomycetes</taxon>
        <taxon>Pseudonocardiales</taxon>
        <taxon>Pseudonocardiaceae</taxon>
        <taxon>Amycolatopsis</taxon>
    </lineage>
</organism>
<dbReference type="SUPFAM" id="SSF53738">
    <property type="entry name" value="Phosphoglucomutase, first 3 domains"/>
    <property type="match status" value="3"/>
</dbReference>
<feature type="domain" description="Alpha-D-phosphohexomutase alpha/beta/alpha" evidence="14">
    <location>
        <begin position="159"/>
        <end position="253"/>
    </location>
</feature>
<evidence type="ECO:0000259" key="13">
    <source>
        <dbReference type="Pfam" id="PF02878"/>
    </source>
</evidence>
<feature type="domain" description="Alpha-D-phosphohexomutase alpha/beta/alpha" evidence="15">
    <location>
        <begin position="257"/>
        <end position="367"/>
    </location>
</feature>
<dbReference type="Proteomes" id="UP001236014">
    <property type="component" value="Chromosome"/>
</dbReference>
<dbReference type="Pfam" id="PF00408">
    <property type="entry name" value="PGM_PMM_IV"/>
    <property type="match status" value="1"/>
</dbReference>
<dbReference type="AlphaFoldDB" id="A0A9Y2IIM8"/>
<dbReference type="InterPro" id="IPR006352">
    <property type="entry name" value="GlmM_bact"/>
</dbReference>
<feature type="domain" description="Alpha-D-phosphohexomutase C-terminal" evidence="12">
    <location>
        <begin position="373"/>
        <end position="438"/>
    </location>
</feature>
<feature type="domain" description="Alpha-D-phosphohexomutase alpha/beta/alpha" evidence="13">
    <location>
        <begin position="3"/>
        <end position="132"/>
    </location>
</feature>
<sequence>MARLFGTDGVRGLANAELTPELALSLAASAARVLAAHDRSHRPVAVVGRDPRASGEMLEAAVVAGLASAGADVLRLGVLPTPAVAYLVGALEADLGVMISASHNPMPDNGIKLFAAGGHKLPDSIEDEIEAGLGGADVVRPTGSGVGRVSDVSDALDLYIAHLLSATPHRLDGLKVVVDCANGASAVAAPEAYRRAGAEVVALHAEPDGININEHCGSNHPDLLRAAVVEHGADLGIAHDGDADRCVAVDASGELVDGDQIMAVLALALAEDGELVKDTLVATVMSNLGLHLAMKAHGITVVTTSVGDRYVLEELRASGLALGGEQSGHVVLPAHATTGDGLLTALRLMSRMTATGKKLAELASVMNRLPQVLVNVPVADKAAVAGSSEVRDAVGEVEAELGEEGRVLLRPSGTEQLVRVMVEAPAHSTAQAAADRLAGVVSAVS</sequence>
<dbReference type="PANTHER" id="PTHR42946">
    <property type="entry name" value="PHOSPHOHEXOSE MUTASE"/>
    <property type="match status" value="1"/>
</dbReference>
<reference evidence="16 17" key="1">
    <citation type="submission" date="2023-06" db="EMBL/GenBank/DDBJ databases">
        <authorList>
            <person name="Oyuntsetseg B."/>
            <person name="Kim S.B."/>
        </authorList>
    </citation>
    <scope>NUCLEOTIDE SEQUENCE [LARGE SCALE GENOMIC DNA]</scope>
    <source>
        <strain evidence="16 17">2-15</strain>
    </source>
</reference>
<dbReference type="GO" id="GO:0000287">
    <property type="term" value="F:magnesium ion binding"/>
    <property type="evidence" value="ECO:0007669"/>
    <property type="project" value="UniProtKB-UniRule"/>
</dbReference>
<protein>
    <recommendedName>
        <fullName evidence="8 9">Phosphoglucosamine mutase</fullName>
        <ecNumber evidence="7 9">5.4.2.10</ecNumber>
    </recommendedName>
</protein>
<accession>A0A9Y2IIM8</accession>
<dbReference type="Pfam" id="PF02879">
    <property type="entry name" value="PGM_PMM_II"/>
    <property type="match status" value="1"/>
</dbReference>
<evidence type="ECO:0000259" key="12">
    <source>
        <dbReference type="Pfam" id="PF00408"/>
    </source>
</evidence>
<dbReference type="PRINTS" id="PR00509">
    <property type="entry name" value="PGMPMM"/>
</dbReference>
<dbReference type="InterPro" id="IPR005845">
    <property type="entry name" value="A-D-PHexomutase_a/b/a-II"/>
</dbReference>
<evidence type="ECO:0000256" key="5">
    <source>
        <dbReference type="ARBA" id="ARBA00023235"/>
    </source>
</evidence>
<dbReference type="InterPro" id="IPR005841">
    <property type="entry name" value="Alpha-D-phosphohexomutase_SF"/>
</dbReference>
<dbReference type="InterPro" id="IPR016055">
    <property type="entry name" value="A-D-PHexomutase_a/b/a-I/II/III"/>
</dbReference>
<feature type="modified residue" description="Phosphoserine" evidence="9">
    <location>
        <position position="102"/>
    </location>
</feature>
<dbReference type="PROSITE" id="PS00710">
    <property type="entry name" value="PGM_PMM"/>
    <property type="match status" value="1"/>
</dbReference>
<dbReference type="KEGG" id="acab:QRX50_03980"/>
<dbReference type="RefSeq" id="WP_285970638.1">
    <property type="nucleotide sequence ID" value="NZ_CP127294.1"/>
</dbReference>
<keyword evidence="5 9" id="KW-0413">Isomerase</keyword>
<evidence type="ECO:0000256" key="2">
    <source>
        <dbReference type="ARBA" id="ARBA00022553"/>
    </source>
</evidence>
<evidence type="ECO:0000313" key="16">
    <source>
        <dbReference type="EMBL" id="WIX79966.1"/>
    </source>
</evidence>
<dbReference type="GO" id="GO:0005829">
    <property type="term" value="C:cytosol"/>
    <property type="evidence" value="ECO:0007669"/>
    <property type="project" value="TreeGrafter"/>
</dbReference>
<evidence type="ECO:0000256" key="9">
    <source>
        <dbReference type="HAMAP-Rule" id="MF_01554"/>
    </source>
</evidence>
<dbReference type="EC" id="5.4.2.10" evidence="7 9"/>
<dbReference type="InterPro" id="IPR005843">
    <property type="entry name" value="A-D-PHexomutase_C"/>
</dbReference>
<dbReference type="EMBL" id="CP127294">
    <property type="protein sequence ID" value="WIX79966.1"/>
    <property type="molecule type" value="Genomic_DNA"/>
</dbReference>
<keyword evidence="4 9" id="KW-0460">Magnesium</keyword>
<evidence type="ECO:0000256" key="10">
    <source>
        <dbReference type="RuleBase" id="RU004326"/>
    </source>
</evidence>
<dbReference type="HAMAP" id="MF_01554_B">
    <property type="entry name" value="GlmM_B"/>
    <property type="match status" value="1"/>
</dbReference>
<name>A0A9Y2IIM8_9PSEU</name>
<dbReference type="PANTHER" id="PTHR42946:SF1">
    <property type="entry name" value="PHOSPHOGLUCOMUTASE (ALPHA-D-GLUCOSE-1,6-BISPHOSPHATE-DEPENDENT)"/>
    <property type="match status" value="1"/>
</dbReference>
<comment type="function">
    <text evidence="9 11">Catalyzes the conversion of glucosamine-6-phosphate to glucosamine-1-phosphate.</text>
</comment>
<feature type="binding site" evidence="9">
    <location>
        <position position="242"/>
    </location>
    <ligand>
        <name>Mg(2+)</name>
        <dbReference type="ChEBI" id="CHEBI:18420"/>
    </ligand>
</feature>
<evidence type="ECO:0000256" key="3">
    <source>
        <dbReference type="ARBA" id="ARBA00022723"/>
    </source>
</evidence>
<dbReference type="GO" id="GO:0005975">
    <property type="term" value="P:carbohydrate metabolic process"/>
    <property type="evidence" value="ECO:0007669"/>
    <property type="project" value="InterPro"/>
</dbReference>
<dbReference type="Gene3D" id="3.30.310.50">
    <property type="entry name" value="Alpha-D-phosphohexomutase, C-terminal domain"/>
    <property type="match status" value="1"/>
</dbReference>
<evidence type="ECO:0000256" key="6">
    <source>
        <dbReference type="ARBA" id="ARBA00050364"/>
    </source>
</evidence>
<proteinExistence type="inferred from homology"/>
<evidence type="ECO:0000256" key="8">
    <source>
        <dbReference type="ARBA" id="ARBA00068193"/>
    </source>
</evidence>
<dbReference type="InterPro" id="IPR005844">
    <property type="entry name" value="A-D-PHexomutase_a/b/a-I"/>
</dbReference>
<dbReference type="SUPFAM" id="SSF55957">
    <property type="entry name" value="Phosphoglucomutase, C-terminal domain"/>
    <property type="match status" value="1"/>
</dbReference>
<feature type="binding site" description="via phosphate group" evidence="9">
    <location>
        <position position="102"/>
    </location>
    <ligand>
        <name>Mg(2+)</name>
        <dbReference type="ChEBI" id="CHEBI:18420"/>
    </ligand>
</feature>
<dbReference type="GO" id="GO:0004615">
    <property type="term" value="F:phosphomannomutase activity"/>
    <property type="evidence" value="ECO:0007669"/>
    <property type="project" value="TreeGrafter"/>
</dbReference>
<dbReference type="NCBIfam" id="TIGR01455">
    <property type="entry name" value="glmM"/>
    <property type="match status" value="1"/>
</dbReference>
<dbReference type="Pfam" id="PF02880">
    <property type="entry name" value="PGM_PMM_III"/>
    <property type="match status" value="1"/>
</dbReference>
<evidence type="ECO:0000256" key="4">
    <source>
        <dbReference type="ARBA" id="ARBA00022842"/>
    </source>
</evidence>
<dbReference type="GO" id="GO:0009252">
    <property type="term" value="P:peptidoglycan biosynthetic process"/>
    <property type="evidence" value="ECO:0007669"/>
    <property type="project" value="TreeGrafter"/>
</dbReference>
<evidence type="ECO:0000259" key="15">
    <source>
        <dbReference type="Pfam" id="PF02880"/>
    </source>
</evidence>
<dbReference type="Pfam" id="PF02878">
    <property type="entry name" value="PGM_PMM_I"/>
    <property type="match status" value="1"/>
</dbReference>
<dbReference type="CDD" id="cd05802">
    <property type="entry name" value="GlmM"/>
    <property type="match status" value="1"/>
</dbReference>
<dbReference type="Gene3D" id="3.40.120.10">
    <property type="entry name" value="Alpha-D-Glucose-1,6-Bisphosphate, subunit A, domain 3"/>
    <property type="match status" value="3"/>
</dbReference>
<keyword evidence="17" id="KW-1185">Reference proteome</keyword>
<comment type="PTM">
    <text evidence="9">Activated by phosphorylation.</text>
</comment>
<evidence type="ECO:0000256" key="11">
    <source>
        <dbReference type="RuleBase" id="RU004327"/>
    </source>
</evidence>
<dbReference type="FunFam" id="3.40.120.10:FF:000002">
    <property type="entry name" value="Phosphoglucosamine mutase"/>
    <property type="match status" value="1"/>
</dbReference>
<dbReference type="GO" id="GO:0008966">
    <property type="term" value="F:phosphoglucosamine mutase activity"/>
    <property type="evidence" value="ECO:0007669"/>
    <property type="project" value="UniProtKB-UniRule"/>
</dbReference>
<dbReference type="InterPro" id="IPR016066">
    <property type="entry name" value="A-D-PHexomutase_CS"/>
</dbReference>
<dbReference type="InterPro" id="IPR036900">
    <property type="entry name" value="A-D-PHexomutase_C_sf"/>
</dbReference>
<evidence type="ECO:0000313" key="17">
    <source>
        <dbReference type="Proteomes" id="UP001236014"/>
    </source>
</evidence>
<comment type="similarity">
    <text evidence="1 9 10">Belongs to the phosphohexose mutase family.</text>
</comment>
<evidence type="ECO:0000256" key="1">
    <source>
        <dbReference type="ARBA" id="ARBA00010231"/>
    </source>
</evidence>
<dbReference type="FunFam" id="3.30.310.50:FF:000001">
    <property type="entry name" value="Phosphoglucosamine mutase"/>
    <property type="match status" value="1"/>
</dbReference>
<dbReference type="InterPro" id="IPR050060">
    <property type="entry name" value="Phosphoglucosamine_mutase"/>
</dbReference>
<comment type="catalytic activity">
    <reaction evidence="6 9 11">
        <text>alpha-D-glucosamine 1-phosphate = D-glucosamine 6-phosphate</text>
        <dbReference type="Rhea" id="RHEA:23424"/>
        <dbReference type="ChEBI" id="CHEBI:58516"/>
        <dbReference type="ChEBI" id="CHEBI:58725"/>
        <dbReference type="EC" id="5.4.2.10"/>
    </reaction>
</comment>